<sequence>MVAPQPSPITIEHLCFRVLPSGQAEFLRQDEQIWGSPLREHPGFLRKETWLDGEDAELVHIIIHWASRADWKAFPPEKVEALDRAMQPFYVRLEQVKEYQLWA</sequence>
<dbReference type="NCBIfam" id="TIGR03792">
    <property type="entry name" value="TIGR03792 family protein"/>
    <property type="match status" value="1"/>
</dbReference>
<gene>
    <name evidence="2" type="ORF">JX360_13225</name>
</gene>
<reference evidence="2" key="1">
    <citation type="submission" date="2021-02" db="EMBL/GenBank/DDBJ databases">
        <title>The CRISPR/cas machinery reduction and long-range gene transfer in the hot spring cyanobacterium Synechococcus.</title>
        <authorList>
            <person name="Dvorak P."/>
            <person name="Jahodarova E."/>
            <person name="Hasler P."/>
            <person name="Poulickova A."/>
        </authorList>
    </citation>
    <scope>NUCLEOTIDE SEQUENCE</scope>
    <source>
        <strain evidence="2">Rupite</strain>
    </source>
</reference>
<keyword evidence="3" id="KW-1185">Reference proteome</keyword>
<dbReference type="EMBL" id="JAFIRA010000038">
    <property type="protein sequence ID" value="MCJ2543850.1"/>
    <property type="molecule type" value="Genomic_DNA"/>
</dbReference>
<dbReference type="Proteomes" id="UP000830835">
    <property type="component" value="Unassembled WGS sequence"/>
</dbReference>
<feature type="domain" description="ABM" evidence="1">
    <location>
        <begin position="16"/>
        <end position="74"/>
    </location>
</feature>
<dbReference type="InterPro" id="IPR022512">
    <property type="entry name" value="CHP03792"/>
</dbReference>
<proteinExistence type="predicted"/>
<dbReference type="InterPro" id="IPR011008">
    <property type="entry name" value="Dimeric_a/b-barrel"/>
</dbReference>
<evidence type="ECO:0000259" key="1">
    <source>
        <dbReference type="Pfam" id="PF03992"/>
    </source>
</evidence>
<dbReference type="InterPro" id="IPR007138">
    <property type="entry name" value="ABM_dom"/>
</dbReference>
<protein>
    <submittedName>
        <fullName evidence="2">TIGR03792 family protein</fullName>
    </submittedName>
</protein>
<dbReference type="SUPFAM" id="SSF54909">
    <property type="entry name" value="Dimeric alpha+beta barrel"/>
    <property type="match status" value="1"/>
</dbReference>
<dbReference type="Pfam" id="PF03992">
    <property type="entry name" value="ABM"/>
    <property type="match status" value="1"/>
</dbReference>
<organism evidence="2 3">
    <name type="scientific">Thermostichus vulcanus str. 'Rupite'</name>
    <dbReference type="NCBI Taxonomy" id="2813851"/>
    <lineage>
        <taxon>Bacteria</taxon>
        <taxon>Bacillati</taxon>
        <taxon>Cyanobacteriota</taxon>
        <taxon>Cyanophyceae</taxon>
        <taxon>Thermostichales</taxon>
        <taxon>Thermostichaceae</taxon>
        <taxon>Thermostichus</taxon>
    </lineage>
</organism>
<dbReference type="Gene3D" id="3.30.70.100">
    <property type="match status" value="1"/>
</dbReference>
<comment type="caution">
    <text evidence="2">The sequence shown here is derived from an EMBL/GenBank/DDBJ whole genome shotgun (WGS) entry which is preliminary data.</text>
</comment>
<evidence type="ECO:0000313" key="3">
    <source>
        <dbReference type="Proteomes" id="UP000830835"/>
    </source>
</evidence>
<dbReference type="RefSeq" id="WP_244351806.1">
    <property type="nucleotide sequence ID" value="NZ_JAFIRA010000038.1"/>
</dbReference>
<evidence type="ECO:0000313" key="2">
    <source>
        <dbReference type="EMBL" id="MCJ2543850.1"/>
    </source>
</evidence>
<accession>A0ABT0CES8</accession>
<name>A0ABT0CES8_THEVL</name>